<evidence type="ECO:0000313" key="5">
    <source>
        <dbReference type="Proteomes" id="UP000000496"/>
    </source>
</evidence>
<reference evidence="4 5" key="2">
    <citation type="journal article" date="2011" name="Mol. Biol. Evol.">
        <title>Unity in variety--the pan-genome of the Chlamydiae.</title>
        <authorList>
            <person name="Collingro A."/>
            <person name="Tischler P."/>
            <person name="Weinmaier T."/>
            <person name="Penz T."/>
            <person name="Heinz E."/>
            <person name="Brunham R.C."/>
            <person name="Read T.D."/>
            <person name="Bavoil P.M."/>
            <person name="Sachse K."/>
            <person name="Kahane S."/>
            <person name="Friedman M.G."/>
            <person name="Rattei T."/>
            <person name="Myers G.S."/>
            <person name="Horn M."/>
        </authorList>
    </citation>
    <scope>NUCLEOTIDE SEQUENCE [LARGE SCALE GENOMIC DNA]</scope>
    <source>
        <strain evidence="5">ATCC VR-1471 / Z</strain>
    </source>
</reference>
<name>F8L565_SIMNZ</name>
<dbReference type="OrthoDB" id="9779868at2"/>
<keyword evidence="4" id="KW-0548">Nucleotidyltransferase</keyword>
<dbReference type="InterPro" id="IPR056729">
    <property type="entry name" value="GMPPB_C"/>
</dbReference>
<dbReference type="GO" id="GO:0019134">
    <property type="term" value="F:glucosamine-1-phosphate N-acetyltransferase activity"/>
    <property type="evidence" value="ECO:0007669"/>
    <property type="project" value="UniProtKB-EC"/>
</dbReference>
<dbReference type="CDD" id="cd05636">
    <property type="entry name" value="LbH_G1P_TT_C_like"/>
    <property type="match status" value="1"/>
</dbReference>
<dbReference type="EC" id="2.7.7.23" evidence="4"/>
<evidence type="ECO:0000313" key="4">
    <source>
        <dbReference type="EMBL" id="CCB87946.1"/>
    </source>
</evidence>
<evidence type="ECO:0000259" key="3">
    <source>
        <dbReference type="Pfam" id="PF25087"/>
    </source>
</evidence>
<accession>F8L565</accession>
<evidence type="ECO:0000256" key="1">
    <source>
        <dbReference type="ARBA" id="ARBA00022679"/>
    </source>
</evidence>
<dbReference type="Proteomes" id="UP000000496">
    <property type="component" value="Chromosome gsn.131"/>
</dbReference>
<dbReference type="PANTHER" id="PTHR43584">
    <property type="entry name" value="NUCLEOTIDYL TRANSFERASE"/>
    <property type="match status" value="1"/>
</dbReference>
<dbReference type="SUPFAM" id="SSF51161">
    <property type="entry name" value="Trimeric LpxA-like enzymes"/>
    <property type="match status" value="1"/>
</dbReference>
<organism evidence="4 5">
    <name type="scientific">Simkania negevensis (strain ATCC VR-1471 / DSM 27360 / Z)</name>
    <dbReference type="NCBI Taxonomy" id="331113"/>
    <lineage>
        <taxon>Bacteria</taxon>
        <taxon>Pseudomonadati</taxon>
        <taxon>Chlamydiota</taxon>
        <taxon>Chlamydiia</taxon>
        <taxon>Parachlamydiales</taxon>
        <taxon>Simkaniaceae</taxon>
        <taxon>Simkania</taxon>
    </lineage>
</organism>
<dbReference type="PANTHER" id="PTHR43584:SF8">
    <property type="entry name" value="N-ACETYLMURAMATE ALPHA-1-PHOSPHATE URIDYLYLTRANSFERASE"/>
    <property type="match status" value="1"/>
</dbReference>
<keyword evidence="2 4" id="KW-0012">Acyltransferase</keyword>
<sequence length="218" mass="24025">MNRLSYELFFDLESFEHRSLFKEGVPVWNALKHLKAYLESLSLGKIECDIPSSTILDHPELISIGKGTVVEPGAYIQGPCVIGKNCQVRHGSYIRPYLLTGDDCVIGHATETKHAIFLNGAKAPHFNYVGDSILGRDVNIGAGVICANFRLDKKLVPVRVWGEQFSSELKKFGAIVGDSSQIGCNTVLNPGLLLRKRSLIRSCESVSESNLRKDVSHV</sequence>
<dbReference type="EC" id="2.3.1.157" evidence="4"/>
<dbReference type="KEGG" id="sng:SNE_A00680"/>
<gene>
    <name evidence="4" type="ordered locus">SNE_A00680</name>
</gene>
<dbReference type="GO" id="GO:0003977">
    <property type="term" value="F:UDP-N-acetylglucosamine diphosphorylase activity"/>
    <property type="evidence" value="ECO:0007669"/>
    <property type="project" value="UniProtKB-EC"/>
</dbReference>
<keyword evidence="1 4" id="KW-0808">Transferase</keyword>
<dbReference type="STRING" id="331113.SNE_A00680"/>
<dbReference type="EMBL" id="FR872582">
    <property type="protein sequence ID" value="CCB87946.1"/>
    <property type="molecule type" value="Genomic_DNA"/>
</dbReference>
<keyword evidence="5" id="KW-1185">Reference proteome</keyword>
<dbReference type="HOGENOM" id="CLU_086901_0_0_0"/>
<dbReference type="eggNOG" id="COG1207">
    <property type="taxonomic scope" value="Bacteria"/>
</dbReference>
<dbReference type="InterPro" id="IPR011004">
    <property type="entry name" value="Trimer_LpxA-like_sf"/>
</dbReference>
<protein>
    <submittedName>
        <fullName evidence="4">Bifunctional protein glmU</fullName>
        <ecNumber evidence="4">2.3.1.157</ecNumber>
        <ecNumber evidence="4">2.7.7.23</ecNumber>
    </submittedName>
</protein>
<feature type="domain" description="Mannose-1-phosphate guanyltransferase C-terminal" evidence="3">
    <location>
        <begin position="76"/>
        <end position="202"/>
    </location>
</feature>
<reference key="1">
    <citation type="journal article" date="2011" name="Mol. Biol. Evol.">
        <title>Unity in variety -- the pan-genome of the Chlamydiae.</title>
        <authorList>
            <person name="Collingro A."/>
            <person name="Tischler P."/>
            <person name="Weinmaier T."/>
            <person name="Penz T."/>
            <person name="Heinz E."/>
            <person name="Brunham R.C."/>
            <person name="Read T.D."/>
            <person name="Bavoil P.M."/>
            <person name="Sachse K."/>
            <person name="Kahane S."/>
            <person name="Friedman M.G."/>
            <person name="Rattei T."/>
            <person name="Myers G.S.A."/>
            <person name="Horn M."/>
        </authorList>
    </citation>
    <scope>NUCLEOTIDE SEQUENCE</scope>
    <source>
        <strain>Z</strain>
    </source>
</reference>
<evidence type="ECO:0000256" key="2">
    <source>
        <dbReference type="ARBA" id="ARBA00023315"/>
    </source>
</evidence>
<dbReference type="RefSeq" id="WP_013942413.1">
    <property type="nucleotide sequence ID" value="NC_015713.1"/>
</dbReference>
<dbReference type="Pfam" id="PF25087">
    <property type="entry name" value="GMPPB_C"/>
    <property type="match status" value="1"/>
</dbReference>
<dbReference type="InterPro" id="IPR050065">
    <property type="entry name" value="GlmU-like"/>
</dbReference>
<dbReference type="Gene3D" id="2.160.10.10">
    <property type="entry name" value="Hexapeptide repeat proteins"/>
    <property type="match status" value="1"/>
</dbReference>
<proteinExistence type="predicted"/>
<dbReference type="AlphaFoldDB" id="F8L565"/>